<name>A0AAD4E2M0_9AGAM</name>
<dbReference type="PANTHER" id="PTHR47343:SF1">
    <property type="entry name" value="TRANSCRIPTIONAL ACTIVATOR SPT7"/>
    <property type="match status" value="1"/>
</dbReference>
<dbReference type="CDD" id="cd22927">
    <property type="entry name" value="HFD_SPT7"/>
    <property type="match status" value="1"/>
</dbReference>
<dbReference type="GO" id="GO:0005198">
    <property type="term" value="F:structural molecule activity"/>
    <property type="evidence" value="ECO:0007669"/>
    <property type="project" value="TreeGrafter"/>
</dbReference>
<feature type="region of interest" description="Disordered" evidence="1">
    <location>
        <begin position="1"/>
        <end position="25"/>
    </location>
</feature>
<dbReference type="GO" id="GO:0000124">
    <property type="term" value="C:SAGA complex"/>
    <property type="evidence" value="ECO:0007669"/>
    <property type="project" value="InterPro"/>
</dbReference>
<dbReference type="Gene3D" id="1.10.20.10">
    <property type="entry name" value="Histone, subunit A"/>
    <property type="match status" value="1"/>
</dbReference>
<gene>
    <name evidence="2" type="ORF">F5891DRAFT_982735</name>
</gene>
<dbReference type="GO" id="GO:0046695">
    <property type="term" value="C:SLIK (SAGA-like) complex"/>
    <property type="evidence" value="ECO:0007669"/>
    <property type="project" value="InterPro"/>
</dbReference>
<reference evidence="2" key="1">
    <citation type="journal article" date="2020" name="New Phytol.">
        <title>Comparative genomics reveals dynamic genome evolution in host specialist ectomycorrhizal fungi.</title>
        <authorList>
            <person name="Lofgren L.A."/>
            <person name="Nguyen N.H."/>
            <person name="Vilgalys R."/>
            <person name="Ruytinx J."/>
            <person name="Liao H.L."/>
            <person name="Branco S."/>
            <person name="Kuo A."/>
            <person name="LaButti K."/>
            <person name="Lipzen A."/>
            <person name="Andreopoulos W."/>
            <person name="Pangilinan J."/>
            <person name="Riley R."/>
            <person name="Hundley H."/>
            <person name="Na H."/>
            <person name="Barry K."/>
            <person name="Grigoriev I.V."/>
            <person name="Stajich J.E."/>
            <person name="Kennedy P.G."/>
        </authorList>
    </citation>
    <scope>NUCLEOTIDE SEQUENCE</scope>
    <source>
        <strain evidence="2">FC203</strain>
    </source>
</reference>
<dbReference type="EMBL" id="JABBWK010000047">
    <property type="protein sequence ID" value="KAG1897349.1"/>
    <property type="molecule type" value="Genomic_DNA"/>
</dbReference>
<dbReference type="PANTHER" id="PTHR47343">
    <property type="entry name" value="TRANSCRIPTIONAL ACTIVATOR SPT7"/>
    <property type="match status" value="1"/>
</dbReference>
<comment type="caution">
    <text evidence="2">The sequence shown here is derived from an EMBL/GenBank/DDBJ whole genome shotgun (WGS) entry which is preliminary data.</text>
</comment>
<dbReference type="GO" id="GO:0006357">
    <property type="term" value="P:regulation of transcription by RNA polymerase II"/>
    <property type="evidence" value="ECO:0007669"/>
    <property type="project" value="TreeGrafter"/>
</dbReference>
<accession>A0AAD4E2M0</accession>
<organism evidence="2 3">
    <name type="scientific">Suillus fuscotomentosus</name>
    <dbReference type="NCBI Taxonomy" id="1912939"/>
    <lineage>
        <taxon>Eukaryota</taxon>
        <taxon>Fungi</taxon>
        <taxon>Dikarya</taxon>
        <taxon>Basidiomycota</taxon>
        <taxon>Agaricomycotina</taxon>
        <taxon>Agaricomycetes</taxon>
        <taxon>Agaricomycetidae</taxon>
        <taxon>Boletales</taxon>
        <taxon>Suillineae</taxon>
        <taxon>Suillaceae</taxon>
        <taxon>Suillus</taxon>
    </lineage>
</organism>
<proteinExistence type="predicted"/>
<dbReference type="RefSeq" id="XP_041222925.1">
    <property type="nucleotide sequence ID" value="XM_041377249.1"/>
</dbReference>
<dbReference type="AlphaFoldDB" id="A0AAD4E2M0"/>
<keyword evidence="3" id="KW-1185">Reference proteome</keyword>
<feature type="compositionally biased region" description="Basic and acidic residues" evidence="1">
    <location>
        <begin position="1"/>
        <end position="10"/>
    </location>
</feature>
<dbReference type="InterPro" id="IPR009072">
    <property type="entry name" value="Histone-fold"/>
</dbReference>
<dbReference type="Proteomes" id="UP001195769">
    <property type="component" value="Unassembled WGS sequence"/>
</dbReference>
<dbReference type="GeneID" id="64671547"/>
<evidence type="ECO:0000313" key="3">
    <source>
        <dbReference type="Proteomes" id="UP001195769"/>
    </source>
</evidence>
<sequence length="404" mass="44219">MARPEIDGTTHAHKPSLSFADSPALERTPHGMATFRALESETGLPRIPNGYGSSASTNDCGSEADEALMSMDNDFGEKRKLNGSSYGPRKCARLIPAPFAPIPTADDPNSSWWCYVQSDSLLANGLPALPQPFVASTPIRNFCTLAPNILLTVMNTNIKTLKRVRWMHAKFTTLNLNVEEGGMGDELPDIGEEGRVDKVIDERPWQARYADLGQVKGSVELEVSEKNADECLKWMNRKVIEHKGFQGTSSIALDVMVGVTSEYLLNVGRMLRLMCDEYVKSMTPEEIILHTLFESGIAKIQDLELYIKDDIIRHGSRLINLEKKLVGAYRKAVELIDNGTLFAGEDYEGDNSAFVTGGFYDSLGDDFLGLQELGVAAELGLSSLTIPKKLLKGKSRGTAGGAIE</sequence>
<evidence type="ECO:0000313" key="2">
    <source>
        <dbReference type="EMBL" id="KAG1897349.1"/>
    </source>
</evidence>
<evidence type="ECO:0000256" key="1">
    <source>
        <dbReference type="SAM" id="MobiDB-lite"/>
    </source>
</evidence>
<protein>
    <submittedName>
        <fullName evidence="2">Uncharacterized protein</fullName>
    </submittedName>
</protein>
<dbReference type="GO" id="GO:0046982">
    <property type="term" value="F:protein heterodimerization activity"/>
    <property type="evidence" value="ECO:0007669"/>
    <property type="project" value="InterPro"/>
</dbReference>
<dbReference type="InterPro" id="IPR037782">
    <property type="entry name" value="Spt7"/>
</dbReference>